<sequence length="742" mass="84568">MFFSKGRLITRAIQANTIMYIRNYSSEAPKLSVRWFYATDIPTTKPTDRTYIQKEEAKKFLPFAELDSRRIEAQFQEYCQDKNEKLQKVPVNEDQLFDCDLKLRLLKPAFWNGPSYEVRRGTWFLDGDPVPEAVADQLEEAYDKVKPYLRHSLVDDSKSDDFSVRYDTDCHIVAPSVLYKQNNGKEWPFEDPSDLTCHPKEAVFTDSRTAVLLDEEVGMRKILVDAFMKTKGRGIMGGYCLKRGYDYENKKKSQKKKEEDAAKAAPPVGSDKTPEKATNTNLAMEMVQSIKRTIDYELSDQRFQADMEGDFSNDPSKLEDSGEREVDHLVLCIHGVGQSLSSRYSGVNFAHDCNNLRRLLKSLFAKDPEKYATLAYPENTDLHSETVKNCKVQVLPIIWRYDIDFSWDHVYQEFAKDGSLRLPMLRELNVDGATPLRTLAADVVLDILLYYEPNFKTQILSSVVKSANSLYDKYKERHPNFKGKISLCGHSLGSVIAMDLLCLQPGTIPKGKDFNPAVHLKFPVENYFGMGSPNGVFKLMKRQNVRPRSEFQEPPLSEPLAFIEGNDMSPKVNNVYNIFYPTDIVAYRMEPLVHTEMAKYKPKAIEFADKNNFNSKIQSLTSLPAGILDNDVVRSVFKMTGMDAQYERALSAASSAIESDEKELKLPELANKMMHELNKNGRIDYCLPQGYFEIDLINALGSHTQYLSDPNVASFLLTELWSKGAEKIVGAKVDEEKETQIK</sequence>
<evidence type="ECO:0000256" key="1">
    <source>
        <dbReference type="SAM" id="MobiDB-lite"/>
    </source>
</evidence>
<dbReference type="InterPro" id="IPR004177">
    <property type="entry name" value="DDHD_dom"/>
</dbReference>
<feature type="region of interest" description="Disordered" evidence="1">
    <location>
        <begin position="251"/>
        <end position="276"/>
    </location>
</feature>
<evidence type="ECO:0000313" key="3">
    <source>
        <dbReference type="EMBL" id="VEU21592.1"/>
    </source>
</evidence>
<feature type="compositionally biased region" description="Basic and acidic residues" evidence="1">
    <location>
        <begin position="251"/>
        <end position="262"/>
    </location>
</feature>
<dbReference type="Pfam" id="PF02862">
    <property type="entry name" value="DDHD"/>
    <property type="match status" value="2"/>
</dbReference>
<dbReference type="PROSITE" id="PS51043">
    <property type="entry name" value="DDHD"/>
    <property type="match status" value="1"/>
</dbReference>
<dbReference type="SMART" id="SM01127">
    <property type="entry name" value="DDHD"/>
    <property type="match status" value="1"/>
</dbReference>
<dbReference type="InterPro" id="IPR057826">
    <property type="entry name" value="WWE_C20G8.02"/>
</dbReference>
<dbReference type="PANTHER" id="PTHR23509:SF10">
    <property type="entry name" value="LD21067P"/>
    <property type="match status" value="1"/>
</dbReference>
<evidence type="ECO:0000313" key="4">
    <source>
        <dbReference type="Proteomes" id="UP000290900"/>
    </source>
</evidence>
<dbReference type="Pfam" id="PF23463">
    <property type="entry name" value="WWE_2"/>
    <property type="match status" value="1"/>
</dbReference>
<dbReference type="GO" id="GO:0046872">
    <property type="term" value="F:metal ion binding"/>
    <property type="evidence" value="ECO:0007669"/>
    <property type="project" value="InterPro"/>
</dbReference>
<feature type="domain" description="DDHD" evidence="2">
    <location>
        <begin position="520"/>
        <end position="722"/>
    </location>
</feature>
<evidence type="ECO:0000259" key="2">
    <source>
        <dbReference type="PROSITE" id="PS51043"/>
    </source>
</evidence>
<accession>A0A448YKX8</accession>
<dbReference type="InterPro" id="IPR029058">
    <property type="entry name" value="AB_hydrolase_fold"/>
</dbReference>
<dbReference type="OrthoDB" id="69269at2759"/>
<dbReference type="GO" id="GO:0004620">
    <property type="term" value="F:phospholipase activity"/>
    <property type="evidence" value="ECO:0007669"/>
    <property type="project" value="TreeGrafter"/>
</dbReference>
<organism evidence="3 4">
    <name type="scientific">Brettanomyces naardenensis</name>
    <name type="common">Yeast</name>
    <dbReference type="NCBI Taxonomy" id="13370"/>
    <lineage>
        <taxon>Eukaryota</taxon>
        <taxon>Fungi</taxon>
        <taxon>Dikarya</taxon>
        <taxon>Ascomycota</taxon>
        <taxon>Saccharomycotina</taxon>
        <taxon>Pichiomycetes</taxon>
        <taxon>Pichiales</taxon>
        <taxon>Pichiaceae</taxon>
        <taxon>Brettanomyces</taxon>
    </lineage>
</organism>
<dbReference type="PANTHER" id="PTHR23509">
    <property type="entry name" value="PA-PL1 PHOSPHOLIPASE FAMILY"/>
    <property type="match status" value="1"/>
</dbReference>
<gene>
    <name evidence="3" type="ORF">BRENAR_LOCUS2325</name>
</gene>
<dbReference type="EMBL" id="CAACVR010000012">
    <property type="protein sequence ID" value="VEU21592.1"/>
    <property type="molecule type" value="Genomic_DNA"/>
</dbReference>
<protein>
    <submittedName>
        <fullName evidence="3">DEKNAAC102517</fullName>
    </submittedName>
</protein>
<dbReference type="AlphaFoldDB" id="A0A448YKX8"/>
<dbReference type="InParanoid" id="A0A448YKX8"/>
<proteinExistence type="predicted"/>
<reference evidence="3 4" key="1">
    <citation type="submission" date="2018-12" db="EMBL/GenBank/DDBJ databases">
        <authorList>
            <person name="Tiukova I."/>
            <person name="Dainat J."/>
        </authorList>
    </citation>
    <scope>NUCLEOTIDE SEQUENCE [LARGE SCALE GENOMIC DNA]</scope>
</reference>
<dbReference type="InterPro" id="IPR058055">
    <property type="entry name" value="PA-PLA1"/>
</dbReference>
<dbReference type="FunCoup" id="A0A448YKX8">
    <property type="interactions" value="3"/>
</dbReference>
<name>A0A448YKX8_BRENA</name>
<dbReference type="Proteomes" id="UP000290900">
    <property type="component" value="Unassembled WGS sequence"/>
</dbReference>
<dbReference type="SUPFAM" id="SSF53474">
    <property type="entry name" value="alpha/beta-Hydrolases"/>
    <property type="match status" value="1"/>
</dbReference>
<keyword evidence="4" id="KW-1185">Reference proteome</keyword>
<dbReference type="GO" id="GO:0005737">
    <property type="term" value="C:cytoplasm"/>
    <property type="evidence" value="ECO:0007669"/>
    <property type="project" value="TreeGrafter"/>
</dbReference>
<dbReference type="STRING" id="13370.A0A448YKX8"/>